<dbReference type="EMBL" id="BLAL01000187">
    <property type="protein sequence ID" value="GES89419.1"/>
    <property type="molecule type" value="Genomic_DNA"/>
</dbReference>
<protein>
    <recommendedName>
        <fullName evidence="3">C2H2-type domain-containing protein</fullName>
    </recommendedName>
</protein>
<reference evidence="1" key="1">
    <citation type="submission" date="2019-10" db="EMBL/GenBank/DDBJ databases">
        <title>Conservation and host-specific expression of non-tandemly repeated heterogenous ribosome RNA gene in arbuscular mycorrhizal fungi.</title>
        <authorList>
            <person name="Maeda T."/>
            <person name="Kobayashi Y."/>
            <person name="Nakagawa T."/>
            <person name="Ezawa T."/>
            <person name="Yamaguchi K."/>
            <person name="Bino T."/>
            <person name="Nishimoto Y."/>
            <person name="Shigenobu S."/>
            <person name="Kawaguchi M."/>
        </authorList>
    </citation>
    <scope>NUCLEOTIDE SEQUENCE</scope>
    <source>
        <strain evidence="1">HR1</strain>
    </source>
</reference>
<evidence type="ECO:0008006" key="3">
    <source>
        <dbReference type="Google" id="ProtNLM"/>
    </source>
</evidence>
<organism evidence="1 2">
    <name type="scientific">Rhizophagus clarus</name>
    <dbReference type="NCBI Taxonomy" id="94130"/>
    <lineage>
        <taxon>Eukaryota</taxon>
        <taxon>Fungi</taxon>
        <taxon>Fungi incertae sedis</taxon>
        <taxon>Mucoromycota</taxon>
        <taxon>Glomeromycotina</taxon>
        <taxon>Glomeromycetes</taxon>
        <taxon>Glomerales</taxon>
        <taxon>Glomeraceae</taxon>
        <taxon>Rhizophagus</taxon>
    </lineage>
</organism>
<proteinExistence type="predicted"/>
<sequence>MVWLHFQQRPFKCPNFNGLRFDSFDALNQHLIIDDNEGFCGLQLNRTYFAYDQILDGSFRIVTVEEEYVLDNENYDDLSNASKEQFNQRTAQNFALPNSWV</sequence>
<gene>
    <name evidence="1" type="ORF">RCL2_001631900</name>
</gene>
<dbReference type="AlphaFoldDB" id="A0A8H3QU98"/>
<comment type="caution">
    <text evidence="1">The sequence shown here is derived from an EMBL/GenBank/DDBJ whole genome shotgun (WGS) entry which is preliminary data.</text>
</comment>
<dbReference type="Proteomes" id="UP000615446">
    <property type="component" value="Unassembled WGS sequence"/>
</dbReference>
<evidence type="ECO:0000313" key="2">
    <source>
        <dbReference type="Proteomes" id="UP000615446"/>
    </source>
</evidence>
<accession>A0A8H3QU98</accession>
<evidence type="ECO:0000313" key="1">
    <source>
        <dbReference type="EMBL" id="GES89419.1"/>
    </source>
</evidence>
<name>A0A8H3QU98_9GLOM</name>